<evidence type="ECO:0000259" key="3">
    <source>
        <dbReference type="PROSITE" id="PS51371"/>
    </source>
</evidence>
<keyword evidence="5" id="KW-1185">Reference proteome</keyword>
<dbReference type="STRING" id="44576.SAMN05421881_105216"/>
<proteinExistence type="predicted"/>
<dbReference type="SUPFAM" id="SSF54631">
    <property type="entry name" value="CBS-domain pair"/>
    <property type="match status" value="1"/>
</dbReference>
<dbReference type="InterPro" id="IPR051462">
    <property type="entry name" value="CBS_domain-containing"/>
</dbReference>
<organism evidence="4 5">
    <name type="scientific">Nitrosomonas halophila</name>
    <dbReference type="NCBI Taxonomy" id="44576"/>
    <lineage>
        <taxon>Bacteria</taxon>
        <taxon>Pseudomonadati</taxon>
        <taxon>Pseudomonadota</taxon>
        <taxon>Betaproteobacteria</taxon>
        <taxon>Nitrosomonadales</taxon>
        <taxon>Nitrosomonadaceae</taxon>
        <taxon>Nitrosomonas</taxon>
    </lineage>
</organism>
<gene>
    <name evidence="4" type="ORF">SAMN05421881_105216</name>
</gene>
<evidence type="ECO:0000313" key="4">
    <source>
        <dbReference type="EMBL" id="SDY67399.1"/>
    </source>
</evidence>
<accession>A0A1H3LTI6</accession>
<dbReference type="AlphaFoldDB" id="A0A1H3LTI6"/>
<sequence length="136" mass="15027">MKTKLEIPVEMHTTLHPVTAREDSSIDEMKTLMQQHHVRHLPIVSAGKVVGIVSDRDLKMAAALNLNEKNLIKAADLMTLEVATFHRATPLQKVALEMAEKKIGSVLVNDDKGELLGIFTATDALHALIKIMRGEK</sequence>
<dbReference type="InterPro" id="IPR000644">
    <property type="entry name" value="CBS_dom"/>
</dbReference>
<dbReference type="RefSeq" id="WP_090415106.1">
    <property type="nucleotide sequence ID" value="NZ_FNOY01000052.1"/>
</dbReference>
<dbReference type="InterPro" id="IPR046342">
    <property type="entry name" value="CBS_dom_sf"/>
</dbReference>
<feature type="domain" description="CBS" evidence="3">
    <location>
        <begin position="78"/>
        <end position="136"/>
    </location>
</feature>
<dbReference type="PROSITE" id="PS51371">
    <property type="entry name" value="CBS"/>
    <property type="match status" value="2"/>
</dbReference>
<evidence type="ECO:0000313" key="5">
    <source>
        <dbReference type="Proteomes" id="UP000198640"/>
    </source>
</evidence>
<feature type="domain" description="CBS" evidence="3">
    <location>
        <begin position="11"/>
        <end position="68"/>
    </location>
</feature>
<dbReference type="PANTHER" id="PTHR48108">
    <property type="entry name" value="CBS DOMAIN-CONTAINING PROTEIN CBSX2, CHLOROPLASTIC"/>
    <property type="match status" value="1"/>
</dbReference>
<dbReference type="OrthoDB" id="9808528at2"/>
<dbReference type="SMART" id="SM00116">
    <property type="entry name" value="CBS"/>
    <property type="match status" value="2"/>
</dbReference>
<keyword evidence="2" id="KW-0129">CBS domain</keyword>
<dbReference type="EMBL" id="FNOY01000052">
    <property type="protein sequence ID" value="SDY67399.1"/>
    <property type="molecule type" value="Genomic_DNA"/>
</dbReference>
<reference evidence="4 5" key="1">
    <citation type="submission" date="2016-10" db="EMBL/GenBank/DDBJ databases">
        <authorList>
            <person name="de Groot N.N."/>
        </authorList>
    </citation>
    <scope>NUCLEOTIDE SEQUENCE [LARGE SCALE GENOMIC DNA]</scope>
    <source>
        <strain evidence="4 5">Nm1</strain>
    </source>
</reference>
<dbReference type="PANTHER" id="PTHR48108:SF34">
    <property type="entry name" value="CBS DOMAIN-CONTAINING PROTEIN YHCV"/>
    <property type="match status" value="1"/>
</dbReference>
<name>A0A1H3LTI6_9PROT</name>
<protein>
    <submittedName>
        <fullName evidence="4">Acetoin utilization protein AcuB</fullName>
    </submittedName>
</protein>
<keyword evidence="1" id="KW-0677">Repeat</keyword>
<evidence type="ECO:0000256" key="1">
    <source>
        <dbReference type="ARBA" id="ARBA00022737"/>
    </source>
</evidence>
<dbReference type="Pfam" id="PF00571">
    <property type="entry name" value="CBS"/>
    <property type="match status" value="2"/>
</dbReference>
<evidence type="ECO:0000256" key="2">
    <source>
        <dbReference type="PROSITE-ProRule" id="PRU00703"/>
    </source>
</evidence>
<dbReference type="Proteomes" id="UP000198640">
    <property type="component" value="Unassembled WGS sequence"/>
</dbReference>
<dbReference type="Gene3D" id="3.10.580.10">
    <property type="entry name" value="CBS-domain"/>
    <property type="match status" value="1"/>
</dbReference>